<dbReference type="GO" id="GO:0005634">
    <property type="term" value="C:nucleus"/>
    <property type="evidence" value="ECO:0007669"/>
    <property type="project" value="InterPro"/>
</dbReference>
<dbReference type="PANTHER" id="PTHR12792">
    <property type="entry name" value="EXTRA SPINDLE POLES 1-RELATED"/>
    <property type="match status" value="1"/>
</dbReference>
<dbReference type="GO" id="GO:0051307">
    <property type="term" value="P:meiotic chromosome separation"/>
    <property type="evidence" value="ECO:0007669"/>
    <property type="project" value="TreeGrafter"/>
</dbReference>
<dbReference type="PROSITE" id="PS51700">
    <property type="entry name" value="SEPARIN"/>
    <property type="match status" value="1"/>
</dbReference>
<dbReference type="PANTHER" id="PTHR12792:SF0">
    <property type="entry name" value="SEPARIN"/>
    <property type="match status" value="1"/>
</dbReference>
<evidence type="ECO:0000259" key="6">
    <source>
        <dbReference type="PROSITE" id="PS51700"/>
    </source>
</evidence>
<keyword evidence="7" id="KW-1185">Reference proteome</keyword>
<keyword evidence="3" id="KW-0378">Hydrolase</keyword>
<keyword evidence="5" id="KW-0812">Transmembrane</keyword>
<dbReference type="AlphaFoldDB" id="A0A915HYN5"/>
<evidence type="ECO:0000313" key="7">
    <source>
        <dbReference type="Proteomes" id="UP000887565"/>
    </source>
</evidence>
<comment type="catalytic activity">
    <reaction evidence="1">
        <text>All bonds known to be hydrolyzed by this endopeptidase have arginine in P1 and an acidic residue in P4. P6 is often occupied by an acidic residue or by a hydroxy-amino-acid residue, the phosphorylation of which enhances cleavage.</text>
        <dbReference type="EC" id="3.4.22.49"/>
    </reaction>
</comment>
<dbReference type="Proteomes" id="UP000887565">
    <property type="component" value="Unplaced"/>
</dbReference>
<protein>
    <recommendedName>
        <fullName evidence="2">separase</fullName>
        <ecNumber evidence="2">3.4.22.49</ecNumber>
    </recommendedName>
</protein>
<sequence>SREECKDKVFLSLNEFGAIYNRTLNEALLVWRRTIGGFDDSSVTNDQKTDFLTASSFLGQLLLLVPNPLGALEVVFWTYARHPTFVLWLIIFTLAMDLEVFDFALLVVEKPPKCVDLVELAMLKVCKYAAYCATDENMEIATKLFHQVDQDLLALSENPYFWYYRLWSMHRYYSSFLLRRSLPTIPNSILERFQNESLFILQYDGQYTALRMVVGLLEDKKLSQENVKGYEIYDCYWFFKRCLEFCDIGEQLGLINYAELMYAEGFRYANLSCYPYWSIRFLKGYLRLSSKMDQPLYSHNQYANIILPTLLGDVQEFLVVENTIDIAGNSKIPPIKNGKNDSERTETIRHSDLPISISVKNHVPTICEQQSSNDHQLLLDSGTNIVLDHLRLILSDKIGDFDFTPLETFSLALERRIANFKISLVSSENIKENKQVLLRTNEQRQYFYDKFRKLVDFCLKNGKFSPSSKLFEEPFESLFHSHFKLINFESLMLRLMKLELKLRLSSNSDDFMDDLNHKFANLKARDDKIVKNSRTTTARLRNNVSKIVRLKPSACEDLVVEARDEFKNFGHLLFSEWYRRINEFLAPNLNDEILNYVECFGVSLREYALFIDFFNKSKRKDKEIDYVEANEFESRIRKIKDNTDLLRQLQKLPKEWTVICLHLTTHSQELILIRLSSRGTPVLLNLGCVKDKTQFREEFTKLHQQRSSKDMDSKSFWALKTSLDEGVKELVNKMEEELFGIYRPALLGYKVNDTVGRFRALKVEECKRSSLEIFENGAKLLSSSNLKKLAISLGFKSDKKFLETDHPMDDCSIRGPIILILDKELHSLPWESMPILRNQIVSRMISIHSLIDSINHWSSRRSIDPNNTFYILDPKQNLPNTKSCFEGVFSRIGWDGVSGTEPQSSSVKKAFLQKDLIVYCGHGDGSYMGLGNEKLFIPVYNAATLLMGCSSVKFSSPGRTYEPLAQPLSLYQVLRCPAIVGNMWNVTDRDIDSFLDCLLRMWLRIEEGRLNEKFKQRHSKLLLSTTTTTTPHFPDVENLSEAVAKARDGCKLAYLTGGAPVLYGLPVKALRTMKIDGGGT</sequence>
<evidence type="ECO:0000256" key="2">
    <source>
        <dbReference type="ARBA" id="ARBA00012489"/>
    </source>
</evidence>
<keyword evidence="5" id="KW-0472">Membrane</keyword>
<reference evidence="8" key="1">
    <citation type="submission" date="2022-11" db="UniProtKB">
        <authorList>
            <consortium name="WormBaseParasite"/>
        </authorList>
    </citation>
    <scope>IDENTIFICATION</scope>
</reference>
<organism evidence="7 8">
    <name type="scientific">Romanomermis culicivorax</name>
    <name type="common">Nematode worm</name>
    <dbReference type="NCBI Taxonomy" id="13658"/>
    <lineage>
        <taxon>Eukaryota</taxon>
        <taxon>Metazoa</taxon>
        <taxon>Ecdysozoa</taxon>
        <taxon>Nematoda</taxon>
        <taxon>Enoplea</taxon>
        <taxon>Dorylaimia</taxon>
        <taxon>Mermithida</taxon>
        <taxon>Mermithoidea</taxon>
        <taxon>Mermithidae</taxon>
        <taxon>Romanomermis</taxon>
    </lineage>
</organism>
<dbReference type="EC" id="3.4.22.49" evidence="2"/>
<dbReference type="GO" id="GO:0006508">
    <property type="term" value="P:proteolysis"/>
    <property type="evidence" value="ECO:0007669"/>
    <property type="project" value="InterPro"/>
</dbReference>
<proteinExistence type="predicted"/>
<evidence type="ECO:0000256" key="5">
    <source>
        <dbReference type="SAM" id="Phobius"/>
    </source>
</evidence>
<dbReference type="InterPro" id="IPR005314">
    <property type="entry name" value="Peptidase_C50"/>
</dbReference>
<evidence type="ECO:0000256" key="4">
    <source>
        <dbReference type="ARBA" id="ARBA00022829"/>
    </source>
</evidence>
<evidence type="ECO:0000256" key="3">
    <source>
        <dbReference type="ARBA" id="ARBA00022801"/>
    </source>
</evidence>
<dbReference type="WBParaSite" id="nRc.2.0.1.t06682-RA">
    <property type="protein sequence ID" value="nRc.2.0.1.t06682-RA"/>
    <property type="gene ID" value="nRc.2.0.1.g06682"/>
</dbReference>
<dbReference type="InterPro" id="IPR030397">
    <property type="entry name" value="SEPARIN_core_dom"/>
</dbReference>
<feature type="transmembrane region" description="Helical" evidence="5">
    <location>
        <begin position="86"/>
        <end position="108"/>
    </location>
</feature>
<keyword evidence="5" id="KW-1133">Transmembrane helix</keyword>
<dbReference type="GO" id="GO:0005737">
    <property type="term" value="C:cytoplasm"/>
    <property type="evidence" value="ECO:0007669"/>
    <property type="project" value="TreeGrafter"/>
</dbReference>
<dbReference type="GO" id="GO:0004197">
    <property type="term" value="F:cysteine-type endopeptidase activity"/>
    <property type="evidence" value="ECO:0007669"/>
    <property type="project" value="InterPro"/>
</dbReference>
<feature type="domain" description="Peptidase C50" evidence="6">
    <location>
        <begin position="865"/>
        <end position="960"/>
    </location>
</feature>
<evidence type="ECO:0000313" key="8">
    <source>
        <dbReference type="WBParaSite" id="nRc.2.0.1.t06682-RA"/>
    </source>
</evidence>
<dbReference type="Pfam" id="PF03568">
    <property type="entry name" value="Separin_C"/>
    <property type="match status" value="1"/>
</dbReference>
<dbReference type="GO" id="GO:0072686">
    <property type="term" value="C:mitotic spindle"/>
    <property type="evidence" value="ECO:0007669"/>
    <property type="project" value="TreeGrafter"/>
</dbReference>
<evidence type="ECO:0000256" key="1">
    <source>
        <dbReference type="ARBA" id="ARBA00000451"/>
    </source>
</evidence>
<keyword evidence="4" id="KW-0159">Chromosome partition</keyword>
<name>A0A915HYN5_ROMCU</name>
<accession>A0A915HYN5</accession>